<evidence type="ECO:0000313" key="3">
    <source>
        <dbReference type="EMBL" id="KXS93500.1"/>
    </source>
</evidence>
<sequence>MAVNASSSSSSRSHSSFSSASETSDGSWFDLNSEEQQTWIEAKPVFENLTLDQLINSTGRISWSAESLRILYKFCSQHQISYHNLPTPKLLADLLKLLGAPITDVAAYANAAKRTVSVLRTRISQRNPALTESRGGGVMKTPWECVWARWSERWFENEDWDGDIRMPGDVNTALETLPRPIVPLRHSMGETSLIKALVTSQASRVKAIRRTGGNPDTSNSRRVDDLNARIAALEGEKLALEEQKATLEGEKTALATRNSTLTTKSIDSNNQLTDLARENASLKAQNARISILTDQISLLERQNAKLKSAPSTSSNKFLLTSELQKLKAENQILLAKEEKSAQENREMYLALLRQDEEVRVLREAVGKKEVTPWKGKGKEDDGNWYPNLSAQAPKLHQLPTPTASENGDGDDGCDAL</sequence>
<dbReference type="EMBL" id="LFZN01000509">
    <property type="protein sequence ID" value="KXS93500.1"/>
    <property type="molecule type" value="Genomic_DNA"/>
</dbReference>
<protein>
    <submittedName>
        <fullName evidence="3">Uncharacterized protein</fullName>
    </submittedName>
</protein>
<gene>
    <name evidence="3" type="ORF">AC578_13</name>
</gene>
<dbReference type="STRING" id="321146.A0A139GTM2"/>
<evidence type="ECO:0000313" key="4">
    <source>
        <dbReference type="Proteomes" id="UP000070133"/>
    </source>
</evidence>
<name>A0A139GTM2_9PEZI</name>
<dbReference type="Proteomes" id="UP000070133">
    <property type="component" value="Unassembled WGS sequence"/>
</dbReference>
<feature type="coiled-coil region" evidence="1">
    <location>
        <begin position="282"/>
        <end position="345"/>
    </location>
</feature>
<keyword evidence="4" id="KW-1185">Reference proteome</keyword>
<reference evidence="3 4" key="1">
    <citation type="submission" date="2015-07" db="EMBL/GenBank/DDBJ databases">
        <title>Comparative genomics of the Sigatoka disease complex on banana suggests a link between parallel evolutionary changes in Pseudocercospora fijiensis and Pseudocercospora eumusae and increased virulence on the banana host.</title>
        <authorList>
            <person name="Chang T.-C."/>
            <person name="Salvucci A."/>
            <person name="Crous P.W."/>
            <person name="Stergiopoulos I."/>
        </authorList>
    </citation>
    <scope>NUCLEOTIDE SEQUENCE [LARGE SCALE GENOMIC DNA]</scope>
    <source>
        <strain evidence="3 4">CBS 114824</strain>
    </source>
</reference>
<feature type="region of interest" description="Disordered" evidence="2">
    <location>
        <begin position="1"/>
        <end position="25"/>
    </location>
</feature>
<evidence type="ECO:0000256" key="1">
    <source>
        <dbReference type="SAM" id="Coils"/>
    </source>
</evidence>
<feature type="compositionally biased region" description="Acidic residues" evidence="2">
    <location>
        <begin position="407"/>
        <end position="416"/>
    </location>
</feature>
<feature type="region of interest" description="Disordered" evidence="2">
    <location>
        <begin position="370"/>
        <end position="416"/>
    </location>
</feature>
<proteinExistence type="predicted"/>
<dbReference type="OrthoDB" id="3644845at2759"/>
<accession>A0A139GTM2</accession>
<evidence type="ECO:0000256" key="2">
    <source>
        <dbReference type="SAM" id="MobiDB-lite"/>
    </source>
</evidence>
<organism evidence="3 4">
    <name type="scientific">Pseudocercospora eumusae</name>
    <dbReference type="NCBI Taxonomy" id="321146"/>
    <lineage>
        <taxon>Eukaryota</taxon>
        <taxon>Fungi</taxon>
        <taxon>Dikarya</taxon>
        <taxon>Ascomycota</taxon>
        <taxon>Pezizomycotina</taxon>
        <taxon>Dothideomycetes</taxon>
        <taxon>Dothideomycetidae</taxon>
        <taxon>Mycosphaerellales</taxon>
        <taxon>Mycosphaerellaceae</taxon>
        <taxon>Pseudocercospora</taxon>
    </lineage>
</organism>
<feature type="coiled-coil region" evidence="1">
    <location>
        <begin position="223"/>
        <end position="250"/>
    </location>
</feature>
<feature type="compositionally biased region" description="Basic and acidic residues" evidence="2">
    <location>
        <begin position="370"/>
        <end position="381"/>
    </location>
</feature>
<comment type="caution">
    <text evidence="3">The sequence shown here is derived from an EMBL/GenBank/DDBJ whole genome shotgun (WGS) entry which is preliminary data.</text>
</comment>
<dbReference type="AlphaFoldDB" id="A0A139GTM2"/>
<keyword evidence="1" id="KW-0175">Coiled coil</keyword>